<evidence type="ECO:0000256" key="4">
    <source>
        <dbReference type="ARBA" id="ARBA00022529"/>
    </source>
</evidence>
<organism evidence="10 11">
    <name type="scientific">Prunus persica</name>
    <name type="common">Peach</name>
    <name type="synonym">Amygdalus persica</name>
    <dbReference type="NCBI Taxonomy" id="3760"/>
    <lineage>
        <taxon>Eukaryota</taxon>
        <taxon>Viridiplantae</taxon>
        <taxon>Streptophyta</taxon>
        <taxon>Embryophyta</taxon>
        <taxon>Tracheophyta</taxon>
        <taxon>Spermatophyta</taxon>
        <taxon>Magnoliopsida</taxon>
        <taxon>eudicotyledons</taxon>
        <taxon>Gunneridae</taxon>
        <taxon>Pentapetalae</taxon>
        <taxon>rosids</taxon>
        <taxon>fabids</taxon>
        <taxon>Rosales</taxon>
        <taxon>Rosaceae</taxon>
        <taxon>Amygdaloideae</taxon>
        <taxon>Amygdaleae</taxon>
        <taxon>Prunus</taxon>
    </lineage>
</organism>
<keyword evidence="7 9" id="KW-0611">Plant defense</keyword>
<evidence type="ECO:0000256" key="3">
    <source>
        <dbReference type="ARBA" id="ARBA00022525"/>
    </source>
</evidence>
<keyword evidence="8" id="KW-1015">Disulfide bond</keyword>
<accession>A0A251QTD3</accession>
<evidence type="ECO:0000313" key="11">
    <source>
        <dbReference type="Proteomes" id="UP000006882"/>
    </source>
</evidence>
<dbReference type="GO" id="GO:0050832">
    <property type="term" value="P:defense response to fungus"/>
    <property type="evidence" value="ECO:0007669"/>
    <property type="project" value="UniProtKB-UniRule"/>
</dbReference>
<evidence type="ECO:0000256" key="7">
    <source>
        <dbReference type="ARBA" id="ARBA00022821"/>
    </source>
</evidence>
<keyword evidence="5 9" id="KW-0295">Fungicide</keyword>
<dbReference type="Proteomes" id="UP000006882">
    <property type="component" value="Chromosome G1"/>
</dbReference>
<protein>
    <recommendedName>
        <fullName evidence="9">Defensin-like protein</fullName>
    </recommendedName>
</protein>
<sequence length="117" mass="12909">MLFVQHLFINFTLFIYKKADTCLDSVGSSCEGIDCNKACLEKHPGSKGACDQSNLCTCFYDCPPQKTCNDGLGPCTHDCKRDCCAKKCANKHPAGVGICDDRLCFQYVPCQCEYPCN</sequence>
<dbReference type="EMBL" id="CM007651">
    <property type="protein sequence ID" value="ONI27099.1"/>
    <property type="molecule type" value="Genomic_DNA"/>
</dbReference>
<dbReference type="Gramene" id="ONI27099">
    <property type="protein sequence ID" value="ONI27099"/>
    <property type="gene ID" value="PRUPE_1G068300"/>
</dbReference>
<comment type="similarity">
    <text evidence="2 9">Belongs to the DEFL family.</text>
</comment>
<dbReference type="GO" id="GO:0005576">
    <property type="term" value="C:extracellular region"/>
    <property type="evidence" value="ECO:0007669"/>
    <property type="project" value="UniProtKB-SubCell"/>
</dbReference>
<feature type="signal peptide" evidence="9">
    <location>
        <begin position="1"/>
        <end position="19"/>
    </location>
</feature>
<keyword evidence="11" id="KW-1185">Reference proteome</keyword>
<evidence type="ECO:0000256" key="9">
    <source>
        <dbReference type="RuleBase" id="RU367109"/>
    </source>
</evidence>
<reference evidence="10 11" key="1">
    <citation type="journal article" date="2013" name="Nat. Genet.">
        <title>The high-quality draft genome of peach (Prunus persica) identifies unique patterns of genetic diversity, domestication and genome evolution.</title>
        <authorList>
            <consortium name="International Peach Genome Initiative"/>
            <person name="Verde I."/>
            <person name="Abbott A.G."/>
            <person name="Scalabrin S."/>
            <person name="Jung S."/>
            <person name="Shu S."/>
            <person name="Marroni F."/>
            <person name="Zhebentyayeva T."/>
            <person name="Dettori M.T."/>
            <person name="Grimwood J."/>
            <person name="Cattonaro F."/>
            <person name="Zuccolo A."/>
            <person name="Rossini L."/>
            <person name="Jenkins J."/>
            <person name="Vendramin E."/>
            <person name="Meisel L.A."/>
            <person name="Decroocq V."/>
            <person name="Sosinski B."/>
            <person name="Prochnik S."/>
            <person name="Mitros T."/>
            <person name="Policriti A."/>
            <person name="Cipriani G."/>
            <person name="Dondini L."/>
            <person name="Ficklin S."/>
            <person name="Goodstein D.M."/>
            <person name="Xuan P."/>
            <person name="Del Fabbro C."/>
            <person name="Aramini V."/>
            <person name="Copetti D."/>
            <person name="Gonzalez S."/>
            <person name="Horner D.S."/>
            <person name="Falchi R."/>
            <person name="Lucas S."/>
            <person name="Mica E."/>
            <person name="Maldonado J."/>
            <person name="Lazzari B."/>
            <person name="Bielenberg D."/>
            <person name="Pirona R."/>
            <person name="Miculan M."/>
            <person name="Barakat A."/>
            <person name="Testolin R."/>
            <person name="Stella A."/>
            <person name="Tartarini S."/>
            <person name="Tonutti P."/>
            <person name="Arus P."/>
            <person name="Orellana A."/>
            <person name="Wells C."/>
            <person name="Main D."/>
            <person name="Vizzotto G."/>
            <person name="Silva H."/>
            <person name="Salamini F."/>
            <person name="Schmutz J."/>
            <person name="Morgante M."/>
            <person name="Rokhsar D.S."/>
        </authorList>
    </citation>
    <scope>NUCLEOTIDE SEQUENCE [LARGE SCALE GENOMIC DNA]</scope>
    <source>
        <strain evidence="11">cv. Nemared</strain>
    </source>
</reference>
<dbReference type="PANTHER" id="PTHR36788">
    <property type="entry name" value="DEFENSIN-LIKE PROTEIN 183"/>
    <property type="match status" value="1"/>
</dbReference>
<feature type="chain" id="PRO_5027136422" description="Defensin-like protein" evidence="9">
    <location>
        <begin position="20"/>
        <end position="117"/>
    </location>
</feature>
<dbReference type="AlphaFoldDB" id="A0A251QTD3"/>
<evidence type="ECO:0000313" key="10">
    <source>
        <dbReference type="EMBL" id="ONI27099.1"/>
    </source>
</evidence>
<dbReference type="GO" id="GO:0031640">
    <property type="term" value="P:killing of cells of another organism"/>
    <property type="evidence" value="ECO:0007669"/>
    <property type="project" value="UniProtKB-UniRule"/>
</dbReference>
<evidence type="ECO:0000256" key="1">
    <source>
        <dbReference type="ARBA" id="ARBA00004613"/>
    </source>
</evidence>
<evidence type="ECO:0000256" key="2">
    <source>
        <dbReference type="ARBA" id="ARBA00006722"/>
    </source>
</evidence>
<evidence type="ECO:0000256" key="6">
    <source>
        <dbReference type="ARBA" id="ARBA00022729"/>
    </source>
</evidence>
<dbReference type="PANTHER" id="PTHR36788:SF2">
    <property type="entry name" value="DEFENSIN-LIKE PROTEIN 183"/>
    <property type="match status" value="1"/>
</dbReference>
<proteinExistence type="inferred from homology"/>
<name>A0A251QTD3_PRUPE</name>
<evidence type="ECO:0000256" key="5">
    <source>
        <dbReference type="ARBA" id="ARBA00022577"/>
    </source>
</evidence>
<dbReference type="InterPro" id="IPR039641">
    <property type="entry name" value="LCR"/>
</dbReference>
<comment type="subcellular location">
    <subcellularLocation>
        <location evidence="1 9">Secreted</location>
    </subcellularLocation>
</comment>
<dbReference type="eggNOG" id="ENOG502SD1Z">
    <property type="taxonomic scope" value="Eukaryota"/>
</dbReference>
<keyword evidence="6 9" id="KW-0732">Signal</keyword>
<gene>
    <name evidence="10" type="ORF">PRUPE_1G068300</name>
</gene>
<evidence type="ECO:0000256" key="8">
    <source>
        <dbReference type="ARBA" id="ARBA00023157"/>
    </source>
</evidence>
<keyword evidence="3 9" id="KW-0964">Secreted</keyword>
<keyword evidence="4 9" id="KW-0929">Antimicrobial</keyword>